<reference evidence="2 3" key="1">
    <citation type="submission" date="2019-01" db="EMBL/GenBank/DDBJ databases">
        <title>Sinorhodobacter populi sp. nov. isolated from the symptomatic bark tissue of Populus euramericana canker.</title>
        <authorList>
            <person name="Xu G."/>
        </authorList>
    </citation>
    <scope>NUCLEOTIDE SEQUENCE [LARGE SCALE GENOMIC DNA]</scope>
    <source>
        <strain evidence="2 3">SK2B-1</strain>
    </source>
</reference>
<proteinExistence type="predicted"/>
<dbReference type="RefSeq" id="WP_128207656.1">
    <property type="nucleotide sequence ID" value="NZ_JBHRSO010000023.1"/>
</dbReference>
<dbReference type="AlphaFoldDB" id="A0A443JSR3"/>
<feature type="region of interest" description="Disordered" evidence="1">
    <location>
        <begin position="76"/>
        <end position="102"/>
    </location>
</feature>
<reference evidence="2 3" key="2">
    <citation type="submission" date="2019-01" db="EMBL/GenBank/DDBJ databases">
        <authorList>
            <person name="Li Y."/>
        </authorList>
    </citation>
    <scope>NUCLEOTIDE SEQUENCE [LARGE SCALE GENOMIC DNA]</scope>
    <source>
        <strain evidence="2 3">SK2B-1</strain>
    </source>
</reference>
<sequence length="102" mass="10981">MTNVDDPLGRRLLLTALSQKLRRKFLAVNLFVATATYIFRDTGYAIENAGSDPGRWPHGFAPMAWGWSISGRNPAAEVRNRPGRVGADSATARGRPDGAGAV</sequence>
<dbReference type="Proteomes" id="UP000284476">
    <property type="component" value="Unassembled WGS sequence"/>
</dbReference>
<evidence type="ECO:0000313" key="2">
    <source>
        <dbReference type="EMBL" id="RWR23516.1"/>
    </source>
</evidence>
<gene>
    <name evidence="2" type="ORF">D2T30_03460</name>
</gene>
<evidence type="ECO:0000256" key="1">
    <source>
        <dbReference type="SAM" id="MobiDB-lite"/>
    </source>
</evidence>
<organism evidence="2 3">
    <name type="scientific">Paenirhodobacter populi</name>
    <dbReference type="NCBI Taxonomy" id="2306993"/>
    <lineage>
        <taxon>Bacteria</taxon>
        <taxon>Pseudomonadati</taxon>
        <taxon>Pseudomonadota</taxon>
        <taxon>Alphaproteobacteria</taxon>
        <taxon>Rhodobacterales</taxon>
        <taxon>Rhodobacter group</taxon>
        <taxon>Paenirhodobacter</taxon>
    </lineage>
</organism>
<dbReference type="EMBL" id="SAUZ01000003">
    <property type="protein sequence ID" value="RWR23516.1"/>
    <property type="molecule type" value="Genomic_DNA"/>
</dbReference>
<name>A0A443JSR3_9RHOB</name>
<evidence type="ECO:0000313" key="3">
    <source>
        <dbReference type="Proteomes" id="UP000284476"/>
    </source>
</evidence>
<comment type="caution">
    <text evidence="2">The sequence shown here is derived from an EMBL/GenBank/DDBJ whole genome shotgun (WGS) entry which is preliminary data.</text>
</comment>
<protein>
    <submittedName>
        <fullName evidence="2">Uncharacterized protein</fullName>
    </submittedName>
</protein>
<accession>A0A443JSR3</accession>